<evidence type="ECO:0000313" key="2">
    <source>
        <dbReference type="EMBL" id="MCY4727552.1"/>
    </source>
</evidence>
<comment type="caution">
    <text evidence="2">The sequence shown here is derived from an EMBL/GenBank/DDBJ whole genome shotgun (WGS) entry which is preliminary data.</text>
</comment>
<name>A0ABT4CEZ4_9ACTN</name>
<feature type="transmembrane region" description="Helical" evidence="1">
    <location>
        <begin position="21"/>
        <end position="48"/>
    </location>
</feature>
<organism evidence="2 3">
    <name type="scientific">Nocardioides pini</name>
    <dbReference type="NCBI Taxonomy" id="2975053"/>
    <lineage>
        <taxon>Bacteria</taxon>
        <taxon>Bacillati</taxon>
        <taxon>Actinomycetota</taxon>
        <taxon>Actinomycetes</taxon>
        <taxon>Propionibacteriales</taxon>
        <taxon>Nocardioidaceae</taxon>
        <taxon>Nocardioides</taxon>
    </lineage>
</organism>
<evidence type="ECO:0000256" key="1">
    <source>
        <dbReference type="SAM" id="Phobius"/>
    </source>
</evidence>
<evidence type="ECO:0000313" key="3">
    <source>
        <dbReference type="Proteomes" id="UP001074726"/>
    </source>
</evidence>
<reference evidence="2" key="1">
    <citation type="submission" date="2022-08" db="EMBL/GenBank/DDBJ databases">
        <title>Genome sequencing of Nocardioides sp. STR2.</title>
        <authorList>
            <person name="So Y."/>
        </authorList>
    </citation>
    <scope>NUCLEOTIDE SEQUENCE</scope>
    <source>
        <strain evidence="2">STR2</strain>
    </source>
</reference>
<protein>
    <submittedName>
        <fullName evidence="2">Flp family type IVb pilin</fullName>
    </submittedName>
</protein>
<gene>
    <name evidence="2" type="ORF">NYO98_14790</name>
</gene>
<keyword evidence="1" id="KW-1133">Transmembrane helix</keyword>
<keyword evidence="1" id="KW-0812">Transmembrane</keyword>
<proteinExistence type="predicted"/>
<keyword evidence="3" id="KW-1185">Reference proteome</keyword>
<dbReference type="Proteomes" id="UP001074726">
    <property type="component" value="Unassembled WGS sequence"/>
</dbReference>
<dbReference type="Pfam" id="PF04964">
    <property type="entry name" value="Flp_Fap"/>
    <property type="match status" value="1"/>
</dbReference>
<dbReference type="EMBL" id="JAPPUX010000004">
    <property type="protein sequence ID" value="MCY4727552.1"/>
    <property type="molecule type" value="Genomic_DNA"/>
</dbReference>
<keyword evidence="1" id="KW-0472">Membrane</keyword>
<accession>A0ABT4CEZ4</accession>
<dbReference type="InterPro" id="IPR007047">
    <property type="entry name" value="Flp_Fap"/>
</dbReference>
<sequence length="56" mass="5869">MTKLLVRAKAPRSEIGATAVEYGLLIALIAAVIVGAVAALGGPVMGLYERANWWDT</sequence>